<protein>
    <submittedName>
        <fullName evidence="1">Mycothiol synthase</fullName>
    </submittedName>
</protein>
<gene>
    <name evidence="1" type="ORF">DZF97_11640</name>
</gene>
<sequence>MSAFPPPPSPAPDAPRVARLDPVTEAVRAALALADRAREADGVAPF</sequence>
<feature type="non-terminal residue" evidence="1">
    <location>
        <position position="46"/>
    </location>
</feature>
<proteinExistence type="predicted"/>
<reference evidence="1 2" key="1">
    <citation type="submission" date="2018-08" db="EMBL/GenBank/DDBJ databases">
        <title>Genome Sequence of Clavibacter michiganensis Subspecies type strains, and the Atypical Peach-Colored Strains Isolated from Tomato.</title>
        <authorList>
            <person name="Osdaghi E."/>
            <person name="Portier P."/>
            <person name="Briand M."/>
            <person name="Jacques M.-A."/>
        </authorList>
    </citation>
    <scope>NUCLEOTIDE SEQUENCE [LARGE SCALE GENOMIC DNA]</scope>
    <source>
        <strain evidence="1 2">CFBP 7577</strain>
    </source>
</reference>
<dbReference type="AlphaFoldDB" id="A0A399PM85"/>
<dbReference type="EMBL" id="QWED01000390">
    <property type="protein sequence ID" value="RIJ07574.1"/>
    <property type="molecule type" value="Genomic_DNA"/>
</dbReference>
<dbReference type="Proteomes" id="UP000265361">
    <property type="component" value="Unassembled WGS sequence"/>
</dbReference>
<organism evidence="1 2">
    <name type="scientific">Clavibacter nebraskensis</name>
    <dbReference type="NCBI Taxonomy" id="31963"/>
    <lineage>
        <taxon>Bacteria</taxon>
        <taxon>Bacillati</taxon>
        <taxon>Actinomycetota</taxon>
        <taxon>Actinomycetes</taxon>
        <taxon>Micrococcales</taxon>
        <taxon>Microbacteriaceae</taxon>
        <taxon>Clavibacter</taxon>
    </lineage>
</organism>
<evidence type="ECO:0000313" key="1">
    <source>
        <dbReference type="EMBL" id="RIJ07574.1"/>
    </source>
</evidence>
<evidence type="ECO:0000313" key="2">
    <source>
        <dbReference type="Proteomes" id="UP000265361"/>
    </source>
</evidence>
<name>A0A399PM85_9MICO</name>
<comment type="caution">
    <text evidence="1">The sequence shown here is derived from an EMBL/GenBank/DDBJ whole genome shotgun (WGS) entry which is preliminary data.</text>
</comment>
<accession>A0A399PM85</accession>